<dbReference type="PANTHER" id="PTHR36117:SF3">
    <property type="entry name" value="4-HYDROXYPHENYLACETATE 3-MONOOXYGENASE-RELATED"/>
    <property type="match status" value="1"/>
</dbReference>
<dbReference type="HOGENOM" id="CLU_023920_1_0_6"/>
<dbReference type="EMBL" id="CP000961">
    <property type="protein sequence ID" value="ACA86303.1"/>
    <property type="molecule type" value="Genomic_DNA"/>
</dbReference>
<feature type="binding site" evidence="4">
    <location>
        <begin position="181"/>
        <end position="184"/>
    </location>
    <ligand>
        <name>FAD</name>
        <dbReference type="ChEBI" id="CHEBI:57692"/>
    </ligand>
</feature>
<protein>
    <submittedName>
        <fullName evidence="7">4-hydroxyphenylacetate 3-hydroxylase</fullName>
    </submittedName>
</protein>
<sequence>MNKTIPKLEAMDDFCTLDYKLQLCRSAAKGAWTGARYIESLKDGRQVWYDGEVIDVTRHPSFQGLLMALAELYDKQRLENNSADMLTELDDGSLQVSASYIVPSTREELDKKWRNSHKWMQLSYGQLPRVPDFMANVVVGLYDFRHELGKVDPQFEKNAEDYYHYCREHDICLTHALGDPQIDRSASPVENPDHALRVVKRTKEGIVVHGAKQLATLAPYCHEALIYLSPAFYMRESPEFVAWFSVPMNAPGLKFLCRESHVGTSNGFRHAFSQSYDEQDSMLFFDHVFIPMNRVFLLENTEVAAKGFHELNKWSLYVGQIRFYHRLRTFLGVTSLVAKSIGVDGFREIMNRVGELTSYVELVRSCLVGIDSETRISSAGNIAPGSTLALDSFASQIAPRINEILRDIGGSGIIMQPSAKDLANPELRPYLEKYMKGKGVDVDFKTDLFRLAFELIGDRFGARQELYEIWNRGDIVRTRMALCKSYPDLNNCEEEIKDLIKELK</sequence>
<keyword evidence="2 4" id="KW-0274">FAD</keyword>
<evidence type="ECO:0000256" key="3">
    <source>
        <dbReference type="ARBA" id="ARBA00023002"/>
    </source>
</evidence>
<dbReference type="AlphaFoldDB" id="B1KR96"/>
<dbReference type="SUPFAM" id="SSF47203">
    <property type="entry name" value="Acyl-CoA dehydrogenase C-terminal domain-like"/>
    <property type="match status" value="1"/>
</dbReference>
<dbReference type="PANTHER" id="PTHR36117">
    <property type="entry name" value="4-HYDROXYPHENYLACETATE 3-MONOOXYGENASE-RELATED"/>
    <property type="match status" value="1"/>
</dbReference>
<dbReference type="InterPro" id="IPR046373">
    <property type="entry name" value="Acyl-CoA_Oxase/DH_mid-dom_sf"/>
</dbReference>
<keyword evidence="1" id="KW-0285">Flavoprotein</keyword>
<feature type="domain" description="HpaB/PvcC/4-BUDH N-terminal" evidence="6">
    <location>
        <begin position="33"/>
        <end position="297"/>
    </location>
</feature>
<evidence type="ECO:0000313" key="7">
    <source>
        <dbReference type="EMBL" id="ACA86303.1"/>
    </source>
</evidence>
<dbReference type="SUPFAM" id="SSF56645">
    <property type="entry name" value="Acyl-CoA dehydrogenase NM domain-like"/>
    <property type="match status" value="1"/>
</dbReference>
<feature type="binding site" evidence="4">
    <location>
        <position position="216"/>
    </location>
    <ligand>
        <name>FAD</name>
        <dbReference type="ChEBI" id="CHEBI:57692"/>
    </ligand>
</feature>
<dbReference type="Pfam" id="PF03241">
    <property type="entry name" value="HpaB"/>
    <property type="match status" value="1"/>
</dbReference>
<evidence type="ECO:0000256" key="1">
    <source>
        <dbReference type="ARBA" id="ARBA00022630"/>
    </source>
</evidence>
<evidence type="ECO:0000256" key="4">
    <source>
        <dbReference type="PIRSR" id="PIRSR000331-2"/>
    </source>
</evidence>
<dbReference type="Gene3D" id="1.20.140.10">
    <property type="entry name" value="Butyryl-CoA Dehydrogenase, subunit A, domain 3"/>
    <property type="match status" value="1"/>
</dbReference>
<organism evidence="7 8">
    <name type="scientific">Shewanella woodyi (strain ATCC 51908 / MS32)</name>
    <dbReference type="NCBI Taxonomy" id="392500"/>
    <lineage>
        <taxon>Bacteria</taxon>
        <taxon>Pseudomonadati</taxon>
        <taxon>Pseudomonadota</taxon>
        <taxon>Gammaproteobacteria</taxon>
        <taxon>Alteromonadales</taxon>
        <taxon>Shewanellaceae</taxon>
        <taxon>Shewanella</taxon>
    </lineage>
</organism>
<keyword evidence="8" id="KW-1185">Reference proteome</keyword>
<dbReference type="InterPro" id="IPR024719">
    <property type="entry name" value="HpaB/PvcC/4-BUDH_C"/>
</dbReference>
<dbReference type="KEGG" id="swd:Swoo_2019"/>
<dbReference type="PIRSF" id="PIRSF000331">
    <property type="entry name" value="HpaA_HpaB"/>
    <property type="match status" value="1"/>
</dbReference>
<dbReference type="InterPro" id="IPR036250">
    <property type="entry name" value="AcylCo_DH-like_C"/>
</dbReference>
<dbReference type="Pfam" id="PF11794">
    <property type="entry name" value="HpaB_N"/>
    <property type="match status" value="1"/>
</dbReference>
<evidence type="ECO:0000313" key="8">
    <source>
        <dbReference type="Proteomes" id="UP000002168"/>
    </source>
</evidence>
<dbReference type="GO" id="GO:0016627">
    <property type="term" value="F:oxidoreductase activity, acting on the CH-CH group of donors"/>
    <property type="evidence" value="ECO:0007669"/>
    <property type="project" value="InterPro"/>
</dbReference>
<dbReference type="Proteomes" id="UP000002168">
    <property type="component" value="Chromosome"/>
</dbReference>
<accession>B1KR96</accession>
<feature type="binding site" evidence="4">
    <location>
        <begin position="175"/>
        <end position="177"/>
    </location>
    <ligand>
        <name>FAD</name>
        <dbReference type="ChEBI" id="CHEBI:57692"/>
    </ligand>
</feature>
<dbReference type="InterPro" id="IPR009100">
    <property type="entry name" value="AcylCoA_DH/oxidase_NM_dom_sf"/>
</dbReference>
<dbReference type="InterPro" id="IPR024674">
    <property type="entry name" value="HpaB/PvcC/4-BUDH_N"/>
</dbReference>
<dbReference type="Gene3D" id="1.10.3140.10">
    <property type="entry name" value="4-hydroxybutyryl-coa dehydratase, domain 1"/>
    <property type="match status" value="1"/>
</dbReference>
<evidence type="ECO:0000259" key="6">
    <source>
        <dbReference type="Pfam" id="PF11794"/>
    </source>
</evidence>
<dbReference type="Gene3D" id="2.40.110.10">
    <property type="entry name" value="Butyryl-CoA Dehydrogenase, subunit A, domain 2"/>
    <property type="match status" value="1"/>
</dbReference>
<feature type="binding site" evidence="4">
    <location>
        <begin position="474"/>
        <end position="477"/>
    </location>
    <ligand>
        <name>FAD</name>
        <dbReference type="ChEBI" id="CHEBI:57692"/>
    </ligand>
</feature>
<keyword evidence="3" id="KW-0560">Oxidoreductase</keyword>
<dbReference type="RefSeq" id="WP_012324649.1">
    <property type="nucleotide sequence ID" value="NC_010506.1"/>
</dbReference>
<feature type="domain" description="HpaB/PvcC/4-BUDH C-terminal" evidence="5">
    <location>
        <begin position="314"/>
        <end position="499"/>
    </location>
</feature>
<reference evidence="7 8" key="1">
    <citation type="submission" date="2008-02" db="EMBL/GenBank/DDBJ databases">
        <title>Complete sequence of Shewanella woodyi ATCC 51908.</title>
        <authorList>
            <consortium name="US DOE Joint Genome Institute"/>
            <person name="Copeland A."/>
            <person name="Lucas S."/>
            <person name="Lapidus A."/>
            <person name="Glavina del Rio T."/>
            <person name="Dalin E."/>
            <person name="Tice H."/>
            <person name="Bruce D."/>
            <person name="Goodwin L."/>
            <person name="Pitluck S."/>
            <person name="Sims D."/>
            <person name="Brettin T."/>
            <person name="Detter J.C."/>
            <person name="Han C."/>
            <person name="Kuske C.R."/>
            <person name="Schmutz J."/>
            <person name="Larimer F."/>
            <person name="Land M."/>
            <person name="Hauser L."/>
            <person name="Kyrpides N."/>
            <person name="Lykidis A."/>
            <person name="Zhao J.-S."/>
            <person name="Richardson P."/>
        </authorList>
    </citation>
    <scope>NUCLEOTIDE SEQUENCE [LARGE SCALE GENOMIC DNA]</scope>
    <source>
        <strain evidence="8">ATCC 51908 / MS32</strain>
    </source>
</reference>
<dbReference type="eggNOG" id="COG2368">
    <property type="taxonomic scope" value="Bacteria"/>
</dbReference>
<proteinExistence type="predicted"/>
<evidence type="ECO:0000256" key="2">
    <source>
        <dbReference type="ARBA" id="ARBA00022827"/>
    </source>
</evidence>
<name>B1KR96_SHEWM</name>
<dbReference type="STRING" id="392500.Swoo_2019"/>
<dbReference type="InterPro" id="IPR004925">
    <property type="entry name" value="HpaB/PvcC/4-BUDH"/>
</dbReference>
<gene>
    <name evidence="7" type="ordered locus">Swoo_2019</name>
</gene>
<evidence type="ECO:0000259" key="5">
    <source>
        <dbReference type="Pfam" id="PF03241"/>
    </source>
</evidence>